<feature type="transmembrane region" description="Helical" evidence="6">
    <location>
        <begin position="112"/>
        <end position="133"/>
    </location>
</feature>
<organism evidence="7 8">
    <name type="scientific">Spirosoma flavum</name>
    <dbReference type="NCBI Taxonomy" id="2048557"/>
    <lineage>
        <taxon>Bacteria</taxon>
        <taxon>Pseudomonadati</taxon>
        <taxon>Bacteroidota</taxon>
        <taxon>Cytophagia</taxon>
        <taxon>Cytophagales</taxon>
        <taxon>Cytophagaceae</taxon>
        <taxon>Spirosoma</taxon>
    </lineage>
</organism>
<gene>
    <name evidence="7" type="ORF">ACFS25_16250</name>
</gene>
<dbReference type="EMBL" id="JBHUOM010000012">
    <property type="protein sequence ID" value="MFD2935339.1"/>
    <property type="molecule type" value="Genomic_DNA"/>
</dbReference>
<name>A0ABW6AL15_9BACT</name>
<dbReference type="PANTHER" id="PTHR30250:SF11">
    <property type="entry name" value="O-ANTIGEN TRANSPORTER-RELATED"/>
    <property type="match status" value="1"/>
</dbReference>
<proteinExistence type="predicted"/>
<dbReference type="RefSeq" id="WP_381503049.1">
    <property type="nucleotide sequence ID" value="NZ_JBHUOM010000012.1"/>
</dbReference>
<evidence type="ECO:0000256" key="6">
    <source>
        <dbReference type="SAM" id="Phobius"/>
    </source>
</evidence>
<dbReference type="InterPro" id="IPR050833">
    <property type="entry name" value="Poly_Biosynth_Transport"/>
</dbReference>
<comment type="caution">
    <text evidence="7">The sequence shown here is derived from an EMBL/GenBank/DDBJ whole genome shotgun (WGS) entry which is preliminary data.</text>
</comment>
<keyword evidence="3 6" id="KW-0812">Transmembrane</keyword>
<dbReference type="PANTHER" id="PTHR30250">
    <property type="entry name" value="PST FAMILY PREDICTED COLANIC ACID TRANSPORTER"/>
    <property type="match status" value="1"/>
</dbReference>
<keyword evidence="4 6" id="KW-1133">Transmembrane helix</keyword>
<feature type="transmembrane region" description="Helical" evidence="6">
    <location>
        <begin position="169"/>
        <end position="187"/>
    </location>
</feature>
<feature type="transmembrane region" description="Helical" evidence="6">
    <location>
        <begin position="12"/>
        <end position="32"/>
    </location>
</feature>
<dbReference type="Proteomes" id="UP001597512">
    <property type="component" value="Unassembled WGS sequence"/>
</dbReference>
<reference evidence="8" key="1">
    <citation type="journal article" date="2019" name="Int. J. Syst. Evol. Microbiol.">
        <title>The Global Catalogue of Microorganisms (GCM) 10K type strain sequencing project: providing services to taxonomists for standard genome sequencing and annotation.</title>
        <authorList>
            <consortium name="The Broad Institute Genomics Platform"/>
            <consortium name="The Broad Institute Genome Sequencing Center for Infectious Disease"/>
            <person name="Wu L."/>
            <person name="Ma J."/>
        </authorList>
    </citation>
    <scope>NUCLEOTIDE SEQUENCE [LARGE SCALE GENOMIC DNA]</scope>
    <source>
        <strain evidence="8">KCTC 52490</strain>
    </source>
</reference>
<feature type="transmembrane region" description="Helical" evidence="6">
    <location>
        <begin position="284"/>
        <end position="309"/>
    </location>
</feature>
<protein>
    <submittedName>
        <fullName evidence="7">Lipopolysaccharide biosynthesis protein</fullName>
    </submittedName>
</protein>
<feature type="transmembrane region" description="Helical" evidence="6">
    <location>
        <begin position="44"/>
        <end position="63"/>
    </location>
</feature>
<keyword evidence="5 6" id="KW-0472">Membrane</keyword>
<feature type="transmembrane region" description="Helical" evidence="6">
    <location>
        <begin position="240"/>
        <end position="264"/>
    </location>
</feature>
<evidence type="ECO:0000256" key="5">
    <source>
        <dbReference type="ARBA" id="ARBA00023136"/>
    </source>
</evidence>
<feature type="transmembrane region" description="Helical" evidence="6">
    <location>
        <begin position="208"/>
        <end position="234"/>
    </location>
</feature>
<sequence>MSFSAYIHPKHVYSAAIAITPSLLGFALLKLLLTHLNTSQYADYTLFLVSISFANGFVAGPYVNFLKVGVYAPSSADRYSSSSVFGLIGLLILVCNLFLYACFGAFGGNFFFTVYVCGYQLCFAIYNFGIFILNKDDQLRRLLALSVAPPLLNLAFVGAYLGWGGKNDLVIGGLSVAGYVLACVVLRNKIHWVSLGELGRIFRQSWRYIAPLGGYNLLVWVNASVGVLVLHYYYTAADLSVFGAFQVILTKLYALIGSLALVRFTADLFRLNDVNEALSSNLKLYVVVAALAFIVLTSMPSFWIALLVAEPLANHWMLFVLMNLIYFLSSLVSLLEQVFYYRKQTHILVINFMIGNAITLCSIAFLPFSGGFGVAVAYLLGFLGMIFYLRNEWQKSNRSNRVYQP</sequence>
<feature type="transmembrane region" description="Helical" evidence="6">
    <location>
        <begin position="347"/>
        <end position="366"/>
    </location>
</feature>
<evidence type="ECO:0000313" key="8">
    <source>
        <dbReference type="Proteomes" id="UP001597512"/>
    </source>
</evidence>
<feature type="transmembrane region" description="Helical" evidence="6">
    <location>
        <begin position="84"/>
        <end position="106"/>
    </location>
</feature>
<feature type="transmembrane region" description="Helical" evidence="6">
    <location>
        <begin position="315"/>
        <end position="335"/>
    </location>
</feature>
<accession>A0ABW6AL15</accession>
<keyword evidence="2" id="KW-1003">Cell membrane</keyword>
<evidence type="ECO:0000256" key="3">
    <source>
        <dbReference type="ARBA" id="ARBA00022692"/>
    </source>
</evidence>
<feature type="transmembrane region" description="Helical" evidence="6">
    <location>
        <begin position="372"/>
        <end position="389"/>
    </location>
</feature>
<evidence type="ECO:0000256" key="1">
    <source>
        <dbReference type="ARBA" id="ARBA00004651"/>
    </source>
</evidence>
<keyword evidence="8" id="KW-1185">Reference proteome</keyword>
<feature type="transmembrane region" description="Helical" evidence="6">
    <location>
        <begin position="142"/>
        <end position="163"/>
    </location>
</feature>
<comment type="subcellular location">
    <subcellularLocation>
        <location evidence="1">Cell membrane</location>
        <topology evidence="1">Multi-pass membrane protein</topology>
    </subcellularLocation>
</comment>
<evidence type="ECO:0000313" key="7">
    <source>
        <dbReference type="EMBL" id="MFD2935339.1"/>
    </source>
</evidence>
<evidence type="ECO:0000256" key="4">
    <source>
        <dbReference type="ARBA" id="ARBA00022989"/>
    </source>
</evidence>
<evidence type="ECO:0000256" key="2">
    <source>
        <dbReference type="ARBA" id="ARBA00022475"/>
    </source>
</evidence>